<feature type="domain" description="HicB-like antitoxin of toxin-antitoxin system" evidence="1">
    <location>
        <begin position="11"/>
        <end position="57"/>
    </location>
</feature>
<reference evidence="2" key="1">
    <citation type="submission" date="2022-04" db="EMBL/GenBank/DDBJ databases">
        <title>Complete genome of Methanoplanus endosymbiosus DSM 3599.</title>
        <authorList>
            <person name="Chen S.-C."/>
            <person name="You Y.-T."/>
            <person name="Zhou Y.-Z."/>
            <person name="Lai M.-C."/>
        </authorList>
    </citation>
    <scope>NUCLEOTIDE SEQUENCE</scope>
    <source>
        <strain evidence="2">DSM 3599</strain>
    </source>
</reference>
<keyword evidence="3" id="KW-1185">Reference proteome</keyword>
<dbReference type="Gene3D" id="3.30.160.250">
    <property type="match status" value="1"/>
</dbReference>
<proteinExistence type="predicted"/>
<dbReference type="AlphaFoldDB" id="A0A9E7PT52"/>
<dbReference type="GeneID" id="74306920"/>
<dbReference type="PANTHER" id="PTHR34504">
    <property type="entry name" value="ANTITOXIN HICB"/>
    <property type="match status" value="1"/>
</dbReference>
<evidence type="ECO:0000313" key="2">
    <source>
        <dbReference type="EMBL" id="UUX93382.1"/>
    </source>
</evidence>
<evidence type="ECO:0000259" key="1">
    <source>
        <dbReference type="Pfam" id="PF15919"/>
    </source>
</evidence>
<dbReference type="EMBL" id="CP096115">
    <property type="protein sequence ID" value="UUX93382.1"/>
    <property type="molecule type" value="Genomic_DNA"/>
</dbReference>
<dbReference type="InterPro" id="IPR031807">
    <property type="entry name" value="HicB-like"/>
</dbReference>
<dbReference type="PANTHER" id="PTHR34504:SF2">
    <property type="entry name" value="UPF0150 PROTEIN SSL0259"/>
    <property type="match status" value="1"/>
</dbReference>
<dbReference type="Pfam" id="PF15919">
    <property type="entry name" value="HicB_lk_antitox"/>
    <property type="match status" value="1"/>
</dbReference>
<dbReference type="InterPro" id="IPR051404">
    <property type="entry name" value="TA_system_antitoxin"/>
</dbReference>
<dbReference type="InterPro" id="IPR035069">
    <property type="entry name" value="TTHA1013/TTHA0281-like"/>
</dbReference>
<organism evidence="2 3">
    <name type="scientific">Methanoplanus endosymbiosus</name>
    <dbReference type="NCBI Taxonomy" id="33865"/>
    <lineage>
        <taxon>Archaea</taxon>
        <taxon>Methanobacteriati</taxon>
        <taxon>Methanobacteriota</taxon>
        <taxon>Stenosarchaea group</taxon>
        <taxon>Methanomicrobia</taxon>
        <taxon>Methanomicrobiales</taxon>
        <taxon>Methanomicrobiaceae</taxon>
        <taxon>Methanoplanus</taxon>
    </lineage>
</organism>
<evidence type="ECO:0000313" key="3">
    <source>
        <dbReference type="Proteomes" id="UP001060368"/>
    </source>
</evidence>
<accession>A0A9E7PT52</accession>
<gene>
    <name evidence="2" type="ORF">L6E24_04450</name>
</gene>
<name>A0A9E7PT52_9EURY</name>
<dbReference type="SUPFAM" id="SSF143100">
    <property type="entry name" value="TTHA1013/TTHA0281-like"/>
    <property type="match status" value="1"/>
</dbReference>
<dbReference type="RefSeq" id="WP_257743521.1">
    <property type="nucleotide sequence ID" value="NZ_CP096115.1"/>
</dbReference>
<protein>
    <submittedName>
        <fullName evidence="2">Type II toxin-antitoxin system HicB family antitoxin</fullName>
    </submittedName>
</protein>
<dbReference type="KEGG" id="mend:L6E24_04450"/>
<dbReference type="Proteomes" id="UP001060368">
    <property type="component" value="Chromosome"/>
</dbReference>
<sequence length="76" mass="8615">MSGNQKKTLRFTVIIERDEDGIYIAEVPQLKGCHTQAKDLNTLIDRIREAVELCIDEDDAISPLEFIGLQQIEITV</sequence>